<evidence type="ECO:0000256" key="1">
    <source>
        <dbReference type="SAM" id="Coils"/>
    </source>
</evidence>
<keyword evidence="1" id="KW-0175">Coiled coil</keyword>
<keyword evidence="3" id="KW-1185">Reference proteome</keyword>
<dbReference type="AlphaFoldDB" id="U6G7Y1"/>
<dbReference type="VEuPathDB" id="ToxoDB:EPH_0042080"/>
<name>U6G7Y1_9EIME</name>
<accession>U6G7Y1</accession>
<protein>
    <submittedName>
        <fullName evidence="2">Uncharacterized protein</fullName>
    </submittedName>
</protein>
<evidence type="ECO:0000313" key="3">
    <source>
        <dbReference type="Proteomes" id="UP000018201"/>
    </source>
</evidence>
<sequence>MLLTQRHRQLLQQEQLLIEKRIESFQKTQAALEDEQQHKLAQRAALSLISAIKEEEEAAAARNAERKQLIQTLRHEALQAQQAPLTAAEQQLLQQLPQQLQQQQQLLQQLLLRVEEAAAALSEAEETIEVTLRRGVDRLEREAREEEGEDLGFRVYERVDAEAAALLKTRQQQEDAAAEIDTAIRALESQLSAAREHQTAAERKYQTAAANILQINLLLQQKQTEAEAAM</sequence>
<evidence type="ECO:0000313" key="2">
    <source>
        <dbReference type="EMBL" id="CDI75587.1"/>
    </source>
</evidence>
<dbReference type="OrthoDB" id="10630438at2759"/>
<reference evidence="2" key="1">
    <citation type="submission" date="2013-10" db="EMBL/GenBank/DDBJ databases">
        <title>Genomic analysis of the causative agents of coccidiosis in chickens.</title>
        <authorList>
            <person name="Reid A.J."/>
            <person name="Blake D."/>
            <person name="Billington K."/>
            <person name="Browne H."/>
            <person name="Dunn M."/>
            <person name="Hung S."/>
            <person name="Kawahara F."/>
            <person name="Miranda-Saavedra D."/>
            <person name="Mourier T."/>
            <person name="Nagra H."/>
            <person name="Otto T.D."/>
            <person name="Rawlings N."/>
            <person name="Sanchez A."/>
            <person name="Sanders M."/>
            <person name="Subramaniam C."/>
            <person name="Tay Y."/>
            <person name="Dear P."/>
            <person name="Doerig C."/>
            <person name="Gruber A."/>
            <person name="Parkinson J."/>
            <person name="Shirley M."/>
            <person name="Wan K.L."/>
            <person name="Berriman M."/>
            <person name="Tomley F."/>
            <person name="Pain A."/>
        </authorList>
    </citation>
    <scope>NUCLEOTIDE SEQUENCE [LARGE SCALE GENOMIC DNA]</scope>
    <source>
        <strain evidence="2">Houghton</strain>
    </source>
</reference>
<organism evidence="2 3">
    <name type="scientific">Eimeria praecox</name>
    <dbReference type="NCBI Taxonomy" id="51316"/>
    <lineage>
        <taxon>Eukaryota</taxon>
        <taxon>Sar</taxon>
        <taxon>Alveolata</taxon>
        <taxon>Apicomplexa</taxon>
        <taxon>Conoidasida</taxon>
        <taxon>Coccidia</taxon>
        <taxon>Eucoccidiorida</taxon>
        <taxon>Eimeriorina</taxon>
        <taxon>Eimeriidae</taxon>
        <taxon>Eimeria</taxon>
    </lineage>
</organism>
<gene>
    <name evidence="2" type="ORF">EPH_0042080</name>
</gene>
<dbReference type="EMBL" id="HG691005">
    <property type="protein sequence ID" value="CDI75587.1"/>
    <property type="molecule type" value="Genomic_DNA"/>
</dbReference>
<reference evidence="2" key="2">
    <citation type="submission" date="2013-10" db="EMBL/GenBank/DDBJ databases">
        <authorList>
            <person name="Aslett M."/>
        </authorList>
    </citation>
    <scope>NUCLEOTIDE SEQUENCE [LARGE SCALE GENOMIC DNA]</scope>
    <source>
        <strain evidence="2">Houghton</strain>
    </source>
</reference>
<dbReference type="Proteomes" id="UP000018201">
    <property type="component" value="Unassembled WGS sequence"/>
</dbReference>
<proteinExistence type="predicted"/>
<feature type="coiled-coil region" evidence="1">
    <location>
        <begin position="52"/>
        <end position="204"/>
    </location>
</feature>